<dbReference type="Proteomes" id="UP001303760">
    <property type="component" value="Unassembled WGS sequence"/>
</dbReference>
<evidence type="ECO:0000256" key="2">
    <source>
        <dbReference type="SAM" id="Phobius"/>
    </source>
</evidence>
<organism evidence="3 4">
    <name type="scientific">Achaetomium macrosporum</name>
    <dbReference type="NCBI Taxonomy" id="79813"/>
    <lineage>
        <taxon>Eukaryota</taxon>
        <taxon>Fungi</taxon>
        <taxon>Dikarya</taxon>
        <taxon>Ascomycota</taxon>
        <taxon>Pezizomycotina</taxon>
        <taxon>Sordariomycetes</taxon>
        <taxon>Sordariomycetidae</taxon>
        <taxon>Sordariales</taxon>
        <taxon>Chaetomiaceae</taxon>
        <taxon>Achaetomium</taxon>
    </lineage>
</organism>
<feature type="compositionally biased region" description="Gly residues" evidence="1">
    <location>
        <begin position="997"/>
        <end position="1007"/>
    </location>
</feature>
<protein>
    <submittedName>
        <fullName evidence="3">Uncharacterized protein</fullName>
    </submittedName>
</protein>
<feature type="transmembrane region" description="Helical" evidence="2">
    <location>
        <begin position="893"/>
        <end position="916"/>
    </location>
</feature>
<feature type="transmembrane region" description="Helical" evidence="2">
    <location>
        <begin position="928"/>
        <end position="949"/>
    </location>
</feature>
<comment type="caution">
    <text evidence="3">The sequence shown here is derived from an EMBL/GenBank/DDBJ whole genome shotgun (WGS) entry which is preliminary data.</text>
</comment>
<evidence type="ECO:0000313" key="4">
    <source>
        <dbReference type="Proteomes" id="UP001303760"/>
    </source>
</evidence>
<keyword evidence="2" id="KW-0472">Membrane</keyword>
<feature type="region of interest" description="Disordered" evidence="1">
    <location>
        <begin position="980"/>
        <end position="1033"/>
    </location>
</feature>
<gene>
    <name evidence="3" type="ORF">C8A03DRAFT_16533</name>
</gene>
<reference evidence="3" key="2">
    <citation type="submission" date="2023-05" db="EMBL/GenBank/DDBJ databases">
        <authorList>
            <consortium name="Lawrence Berkeley National Laboratory"/>
            <person name="Steindorff A."/>
            <person name="Hensen N."/>
            <person name="Bonometti L."/>
            <person name="Westerberg I."/>
            <person name="Brannstrom I.O."/>
            <person name="Guillou S."/>
            <person name="Cros-Aarteil S."/>
            <person name="Calhoun S."/>
            <person name="Haridas S."/>
            <person name="Kuo A."/>
            <person name="Mondo S."/>
            <person name="Pangilinan J."/>
            <person name="Riley R."/>
            <person name="Labutti K."/>
            <person name="Andreopoulos B."/>
            <person name="Lipzen A."/>
            <person name="Chen C."/>
            <person name="Yanf M."/>
            <person name="Daum C."/>
            <person name="Ng V."/>
            <person name="Clum A."/>
            <person name="Ohm R."/>
            <person name="Martin F."/>
            <person name="Silar P."/>
            <person name="Natvig D."/>
            <person name="Lalanne C."/>
            <person name="Gautier V."/>
            <person name="Ament-Velasquez S.L."/>
            <person name="Kruys A."/>
            <person name="Hutchinson M.I."/>
            <person name="Powell A.J."/>
            <person name="Barry K."/>
            <person name="Miller A.N."/>
            <person name="Grigoriev I.V."/>
            <person name="Debuchy R."/>
            <person name="Gladieux P."/>
            <person name="Thoren M.H."/>
            <person name="Johannesson H."/>
        </authorList>
    </citation>
    <scope>NUCLEOTIDE SEQUENCE</scope>
    <source>
        <strain evidence="3">CBS 532.94</strain>
    </source>
</reference>
<feature type="region of interest" description="Disordered" evidence="1">
    <location>
        <begin position="407"/>
        <end position="450"/>
    </location>
</feature>
<dbReference type="EMBL" id="MU860169">
    <property type="protein sequence ID" value="KAK4236851.1"/>
    <property type="molecule type" value="Genomic_DNA"/>
</dbReference>
<keyword evidence="2" id="KW-1133">Transmembrane helix</keyword>
<feature type="compositionally biased region" description="Basic and acidic residues" evidence="1">
    <location>
        <begin position="440"/>
        <end position="450"/>
    </location>
</feature>
<keyword evidence="2" id="KW-0812">Transmembrane</keyword>
<evidence type="ECO:0000256" key="1">
    <source>
        <dbReference type="SAM" id="MobiDB-lite"/>
    </source>
</evidence>
<dbReference type="AlphaFoldDB" id="A0AAN7H659"/>
<keyword evidence="4" id="KW-1185">Reference proteome</keyword>
<reference evidence="3" key="1">
    <citation type="journal article" date="2023" name="Mol. Phylogenet. Evol.">
        <title>Genome-scale phylogeny and comparative genomics of the fungal order Sordariales.</title>
        <authorList>
            <person name="Hensen N."/>
            <person name="Bonometti L."/>
            <person name="Westerberg I."/>
            <person name="Brannstrom I.O."/>
            <person name="Guillou S."/>
            <person name="Cros-Aarteil S."/>
            <person name="Calhoun S."/>
            <person name="Haridas S."/>
            <person name="Kuo A."/>
            <person name="Mondo S."/>
            <person name="Pangilinan J."/>
            <person name="Riley R."/>
            <person name="LaButti K."/>
            <person name="Andreopoulos B."/>
            <person name="Lipzen A."/>
            <person name="Chen C."/>
            <person name="Yan M."/>
            <person name="Daum C."/>
            <person name="Ng V."/>
            <person name="Clum A."/>
            <person name="Steindorff A."/>
            <person name="Ohm R.A."/>
            <person name="Martin F."/>
            <person name="Silar P."/>
            <person name="Natvig D.O."/>
            <person name="Lalanne C."/>
            <person name="Gautier V."/>
            <person name="Ament-Velasquez S.L."/>
            <person name="Kruys A."/>
            <person name="Hutchinson M.I."/>
            <person name="Powell A.J."/>
            <person name="Barry K."/>
            <person name="Miller A.N."/>
            <person name="Grigoriev I.V."/>
            <person name="Debuchy R."/>
            <person name="Gladieux P."/>
            <person name="Hiltunen Thoren M."/>
            <person name="Johannesson H."/>
        </authorList>
    </citation>
    <scope>NUCLEOTIDE SEQUENCE</scope>
    <source>
        <strain evidence="3">CBS 532.94</strain>
    </source>
</reference>
<feature type="compositionally biased region" description="Acidic residues" evidence="1">
    <location>
        <begin position="407"/>
        <end position="416"/>
    </location>
</feature>
<accession>A0AAN7H659</accession>
<sequence length="1033" mass="115281">MDSAVKMLTTHDTSSAGFTISDFSTFLSHLTDAVSAAWPDRVAARYRRVKALLMSWDRDDLDVESEIRHLESVFKGLYHYDTECWKIPSRRTAVELSRKVADLVDSFGREGNLLILYYGGHARPSEQAGGSPVWVANRSRDSATVHSSILHSLLGEVDCDALLLHDCCHAIQTGEAFTGNGLVETLAAGGFEPTSAEGDNRLFTASLVQELAHAAHTTDWLSVVELHRRLINRLQTWTPGVSFADDVYSLVQVDRRTGQPMLERPRRRTPIHSFLANKPRTIVLTPLPLPAQKQGTESFMFLNPPTVQHEVVPDGPGILVTCRLRNQHVDVEKWRQWLLGAPDRAKSIQISALYPSLSTVLILELPLVVWDLLPASPAISFIAYTAGKNHISEFRRALLGFDLDEASDTTDDESYEEHETRAVKRGSNSNRRGRKASKPSGEDRGRATLWPKKFESDRSTHYAVEDIPYCLNVAEMQGHDNTSKAERIISAFVQDSEGPATRYLCDEIQAFCGSASFEALSSGQEVAPDTIVILDERSPPGSLHPWINGMQFLSPSQLYEALSPKSMPRLIETELKADHFSPRRRLIYVTNLNPTSLLAMISTASQTQVLSLREFVYKHLTFQPGMDVKLHGCGSLGFQLSFHLPFFAWRQGSKTALDTRLGEDKRPLRNSREVKFLNNPRGQSQTYIHEAQISCMVAGVDNRHWTAYGFFDTFHDGGESKHNVRFYQSVAGETALDPLTGGRHASDNPVWDAREYFLRVMESCVGEATEEWQNVGRQMLKALKPYVSTRDDNWRQTQAVSQQTMQILEHLVQGLSGTISAWERFRESDLAYFDVVEDAPTSQTNTMMRNVEDDMRALRVLEESLRRQLETFSSLTSRLLVRSTTQNTARTNVLLTTSLSFLPFSLAALVANAPASISVIRLTSPTRYILASATLAGLATVLFLVLTHWPPTAAAAATEKIVQDLLNRVREIGLSSYRGGTKRRNTNSWQRPAWWGESGGHGKGYTGLSGRSGEEGRESEDDEGGDRGRGLPF</sequence>
<evidence type="ECO:0000313" key="3">
    <source>
        <dbReference type="EMBL" id="KAK4236851.1"/>
    </source>
</evidence>
<proteinExistence type="predicted"/>
<name>A0AAN7H659_9PEZI</name>